<dbReference type="InterPro" id="IPR014612">
    <property type="entry name" value="Pop7/Rpp20"/>
</dbReference>
<dbReference type="EMBL" id="JARPUR010000006">
    <property type="protein sequence ID" value="KAK4874717.1"/>
    <property type="molecule type" value="Genomic_DNA"/>
</dbReference>
<keyword evidence="3 4" id="KW-0539">Nucleus</keyword>
<evidence type="ECO:0000256" key="3">
    <source>
        <dbReference type="ARBA" id="ARBA00023242"/>
    </source>
</evidence>
<dbReference type="GO" id="GO:0005655">
    <property type="term" value="C:nucleolar ribonuclease P complex"/>
    <property type="evidence" value="ECO:0007669"/>
    <property type="project" value="InterPro"/>
</dbReference>
<dbReference type="Proteomes" id="UP001353858">
    <property type="component" value="Unassembled WGS sequence"/>
</dbReference>
<dbReference type="GO" id="GO:0006364">
    <property type="term" value="P:rRNA processing"/>
    <property type="evidence" value="ECO:0007669"/>
    <property type="project" value="UniProtKB-KW"/>
</dbReference>
<dbReference type="GO" id="GO:0003676">
    <property type="term" value="F:nucleic acid binding"/>
    <property type="evidence" value="ECO:0007669"/>
    <property type="project" value="InterPro"/>
</dbReference>
<keyword evidence="6" id="KW-1185">Reference proteome</keyword>
<dbReference type="GO" id="GO:0000172">
    <property type="term" value="C:ribonuclease MRP complex"/>
    <property type="evidence" value="ECO:0007669"/>
    <property type="project" value="InterPro"/>
</dbReference>
<name>A0AAN7PSJ2_9COLE</name>
<comment type="function">
    <text evidence="4">Component of ribonuclease P, a ribonucleoprotein complex that generates mature tRNA molecules by cleaving their 5'-ends. Also a component of the MRP ribonuclease complex, which cleaves pre-rRNA sequences.</text>
</comment>
<accession>A0AAN7PSJ2</accession>
<comment type="similarity">
    <text evidence="4">Belongs to the histone-like Alba family.</text>
</comment>
<dbReference type="Pfam" id="PF12328">
    <property type="entry name" value="Rpp20"/>
    <property type="match status" value="1"/>
</dbReference>
<organism evidence="5 6">
    <name type="scientific">Aquatica leii</name>
    <dbReference type="NCBI Taxonomy" id="1421715"/>
    <lineage>
        <taxon>Eukaryota</taxon>
        <taxon>Metazoa</taxon>
        <taxon>Ecdysozoa</taxon>
        <taxon>Arthropoda</taxon>
        <taxon>Hexapoda</taxon>
        <taxon>Insecta</taxon>
        <taxon>Pterygota</taxon>
        <taxon>Neoptera</taxon>
        <taxon>Endopterygota</taxon>
        <taxon>Coleoptera</taxon>
        <taxon>Polyphaga</taxon>
        <taxon>Elateriformia</taxon>
        <taxon>Elateroidea</taxon>
        <taxon>Lampyridae</taxon>
        <taxon>Luciolinae</taxon>
        <taxon>Aquatica</taxon>
    </lineage>
</organism>
<evidence type="ECO:0000256" key="4">
    <source>
        <dbReference type="PIRNR" id="PIRNR036572"/>
    </source>
</evidence>
<evidence type="ECO:0000256" key="2">
    <source>
        <dbReference type="ARBA" id="ARBA00022694"/>
    </source>
</evidence>
<dbReference type="PIRSF" id="PIRSF036572">
    <property type="entry name" value="RPP20"/>
    <property type="match status" value="1"/>
</dbReference>
<keyword evidence="2 4" id="KW-0819">tRNA processing</keyword>
<dbReference type="SUPFAM" id="SSF82704">
    <property type="entry name" value="AlbA-like"/>
    <property type="match status" value="1"/>
</dbReference>
<dbReference type="GO" id="GO:0001682">
    <property type="term" value="P:tRNA 5'-leader removal"/>
    <property type="evidence" value="ECO:0007669"/>
    <property type="project" value="InterPro"/>
</dbReference>
<evidence type="ECO:0000313" key="6">
    <source>
        <dbReference type="Proteomes" id="UP001353858"/>
    </source>
</evidence>
<sequence>MAESSQQKERIKPNNIIKNKRFDTTHHNLQKRASQKNDIRESVLYVSSKSNIKGLLEKCDKLVKEDEKEIIINCMGAAIQRGILLALQVCERHVAYQLSTNTSTVELIDDLEPTIDEADYEILRRNNSALQIKVFRADTTIS</sequence>
<evidence type="ECO:0000313" key="5">
    <source>
        <dbReference type="EMBL" id="KAK4874717.1"/>
    </source>
</evidence>
<dbReference type="PANTHER" id="PTHR15314">
    <property type="entry name" value="RIBONUCLEASE P PROTEIN SUBUNIT P20"/>
    <property type="match status" value="1"/>
</dbReference>
<dbReference type="PANTHER" id="PTHR15314:SF1">
    <property type="entry name" value="RIBONUCLEASE P PROTEIN SUBUNIT P20"/>
    <property type="match status" value="1"/>
</dbReference>
<dbReference type="GO" id="GO:0004526">
    <property type="term" value="F:ribonuclease P activity"/>
    <property type="evidence" value="ECO:0007669"/>
    <property type="project" value="UniProtKB-UniRule"/>
</dbReference>
<evidence type="ECO:0000256" key="1">
    <source>
        <dbReference type="ARBA" id="ARBA00004604"/>
    </source>
</evidence>
<comment type="subcellular location">
    <subcellularLocation>
        <location evidence="1 4">Nucleus</location>
        <location evidence="1 4">Nucleolus</location>
    </subcellularLocation>
</comment>
<gene>
    <name evidence="5" type="ORF">RN001_014077</name>
</gene>
<comment type="caution">
    <text evidence="5">The sequence shown here is derived from an EMBL/GenBank/DDBJ whole genome shotgun (WGS) entry which is preliminary data.</text>
</comment>
<dbReference type="AlphaFoldDB" id="A0AAN7PSJ2"/>
<protein>
    <recommendedName>
        <fullName evidence="4">Ribonuclease P protein subunit p20</fullName>
        <shortName evidence="4">RNaseP protein p20</shortName>
    </recommendedName>
</protein>
<dbReference type="Gene3D" id="3.30.110.20">
    <property type="entry name" value="Alba-like domain"/>
    <property type="match status" value="1"/>
</dbReference>
<keyword evidence="4" id="KW-0698">rRNA processing</keyword>
<proteinExistence type="inferred from homology"/>
<dbReference type="InterPro" id="IPR036882">
    <property type="entry name" value="Alba-like_dom_sf"/>
</dbReference>
<reference evidence="6" key="1">
    <citation type="submission" date="2023-01" db="EMBL/GenBank/DDBJ databases">
        <title>Key to firefly adult light organ development and bioluminescence: homeobox transcription factors regulate luciferase expression and transportation to peroxisome.</title>
        <authorList>
            <person name="Fu X."/>
        </authorList>
    </citation>
    <scope>NUCLEOTIDE SEQUENCE [LARGE SCALE GENOMIC DNA]</scope>
</reference>